<accession>A0AC34FUP9</accession>
<evidence type="ECO:0000313" key="2">
    <source>
        <dbReference type="WBParaSite" id="ES5_v2.g21042.t1"/>
    </source>
</evidence>
<evidence type="ECO:0000313" key="1">
    <source>
        <dbReference type="Proteomes" id="UP000887579"/>
    </source>
</evidence>
<sequence length="366" mass="41265">MAVFFCCFEFSLQQKNECKSSNETVTLYADYLECLSKNQNVQAVEMDKELVEEAKRTIETCFSDKITDAKKDKKCFFDHDLLQSKGLAWSSRGPLKNCPLCLHFAKISIDAIIGADQSVARCVRKIIYPAIGREAGECLKNNVTDFSDKEIPEIPDFEIESMKNPDEALESISIEILRNFRLAKCASRNPEWAENTEKCLKNPKLENFMPKHCKTVDTCKKEASQNCTEKLDEIEGPTCQCFKITGEEIKKKLQSVGADLKALYTSRPLDQKLGAATRPEIEKCVETIRNEAKTPANDWFELINESLGKCGKGGMQFKPLLQIFCGAVIREIGVTGTEALDTSFQFLSSLIDAIIHRMARYCTEHC</sequence>
<organism evidence="1 2">
    <name type="scientific">Panagrolaimus sp. ES5</name>
    <dbReference type="NCBI Taxonomy" id="591445"/>
    <lineage>
        <taxon>Eukaryota</taxon>
        <taxon>Metazoa</taxon>
        <taxon>Ecdysozoa</taxon>
        <taxon>Nematoda</taxon>
        <taxon>Chromadorea</taxon>
        <taxon>Rhabditida</taxon>
        <taxon>Tylenchina</taxon>
        <taxon>Panagrolaimomorpha</taxon>
        <taxon>Panagrolaimoidea</taxon>
        <taxon>Panagrolaimidae</taxon>
        <taxon>Panagrolaimus</taxon>
    </lineage>
</organism>
<name>A0AC34FUP9_9BILA</name>
<proteinExistence type="predicted"/>
<reference evidence="2" key="1">
    <citation type="submission" date="2022-11" db="UniProtKB">
        <authorList>
            <consortium name="WormBaseParasite"/>
        </authorList>
    </citation>
    <scope>IDENTIFICATION</scope>
</reference>
<dbReference type="Proteomes" id="UP000887579">
    <property type="component" value="Unplaced"/>
</dbReference>
<protein>
    <submittedName>
        <fullName evidence="2">Uncharacterized protein</fullName>
    </submittedName>
</protein>
<dbReference type="WBParaSite" id="ES5_v2.g21042.t1">
    <property type="protein sequence ID" value="ES5_v2.g21042.t1"/>
    <property type="gene ID" value="ES5_v2.g21042"/>
</dbReference>